<accession>A0A9D3WM62</accession>
<keyword evidence="1" id="KW-1133">Transmembrane helix</keyword>
<protein>
    <submittedName>
        <fullName evidence="2">Uncharacterized protein</fullName>
    </submittedName>
</protein>
<keyword evidence="3" id="KW-1185">Reference proteome</keyword>
<sequence length="81" mass="9200">MNQTWWWLRVVRVFATFALKKVDLAGDHEIFGGHMLILVVLQILFCSVTAAAGVAYFIVADRTVLARVWKNNFKHAPNIEA</sequence>
<evidence type="ECO:0000256" key="1">
    <source>
        <dbReference type="SAM" id="Phobius"/>
    </source>
</evidence>
<proteinExistence type="predicted"/>
<reference evidence="2 3" key="1">
    <citation type="journal article" date="2021" name="Plant Biotechnol. J.">
        <title>Multi-omics assisted identification of the key and species-specific regulatory components of drought-tolerant mechanisms in Gossypium stocksii.</title>
        <authorList>
            <person name="Yu D."/>
            <person name="Ke L."/>
            <person name="Zhang D."/>
            <person name="Wu Y."/>
            <person name="Sun Y."/>
            <person name="Mei J."/>
            <person name="Sun J."/>
            <person name="Sun Y."/>
        </authorList>
    </citation>
    <scope>NUCLEOTIDE SEQUENCE [LARGE SCALE GENOMIC DNA]</scope>
    <source>
        <strain evidence="3">cv. E1</strain>
        <tissue evidence="2">Leaf</tissue>
    </source>
</reference>
<keyword evidence="1" id="KW-0812">Transmembrane</keyword>
<comment type="caution">
    <text evidence="2">The sequence shown here is derived from an EMBL/GenBank/DDBJ whole genome shotgun (WGS) entry which is preliminary data.</text>
</comment>
<gene>
    <name evidence="2" type="ORF">J1N35_002965</name>
</gene>
<keyword evidence="1" id="KW-0472">Membrane</keyword>
<evidence type="ECO:0000313" key="3">
    <source>
        <dbReference type="Proteomes" id="UP000828251"/>
    </source>
</evidence>
<name>A0A9D3WM62_9ROSI</name>
<feature type="transmembrane region" description="Helical" evidence="1">
    <location>
        <begin position="35"/>
        <end position="59"/>
    </location>
</feature>
<dbReference type="EMBL" id="JAIQCV010000001">
    <property type="protein sequence ID" value="KAH1131587.1"/>
    <property type="molecule type" value="Genomic_DNA"/>
</dbReference>
<dbReference type="OrthoDB" id="10521439at2759"/>
<dbReference type="AlphaFoldDB" id="A0A9D3WM62"/>
<evidence type="ECO:0000313" key="2">
    <source>
        <dbReference type="EMBL" id="KAH1131587.1"/>
    </source>
</evidence>
<dbReference type="Proteomes" id="UP000828251">
    <property type="component" value="Unassembled WGS sequence"/>
</dbReference>
<organism evidence="2 3">
    <name type="scientific">Gossypium stocksii</name>
    <dbReference type="NCBI Taxonomy" id="47602"/>
    <lineage>
        <taxon>Eukaryota</taxon>
        <taxon>Viridiplantae</taxon>
        <taxon>Streptophyta</taxon>
        <taxon>Embryophyta</taxon>
        <taxon>Tracheophyta</taxon>
        <taxon>Spermatophyta</taxon>
        <taxon>Magnoliopsida</taxon>
        <taxon>eudicotyledons</taxon>
        <taxon>Gunneridae</taxon>
        <taxon>Pentapetalae</taxon>
        <taxon>rosids</taxon>
        <taxon>malvids</taxon>
        <taxon>Malvales</taxon>
        <taxon>Malvaceae</taxon>
        <taxon>Malvoideae</taxon>
        <taxon>Gossypium</taxon>
    </lineage>
</organism>